<dbReference type="Gene3D" id="1.10.3210.10">
    <property type="entry name" value="Hypothetical protein af1432"/>
    <property type="match status" value="1"/>
</dbReference>
<dbReference type="Proteomes" id="UP000516072">
    <property type="component" value="Chromosome"/>
</dbReference>
<dbReference type="GO" id="GO:0042594">
    <property type="term" value="P:response to starvation"/>
    <property type="evidence" value="ECO:0007669"/>
    <property type="project" value="TreeGrafter"/>
</dbReference>
<dbReference type="GO" id="GO:0008728">
    <property type="term" value="F:GTP diphosphokinase activity"/>
    <property type="evidence" value="ECO:0007669"/>
    <property type="project" value="TreeGrafter"/>
</dbReference>
<dbReference type="Pfam" id="PF13328">
    <property type="entry name" value="HD_4"/>
    <property type="match status" value="1"/>
</dbReference>
<dbReference type="InterPro" id="IPR045600">
    <property type="entry name" value="RelA/SpoT_AH_RIS"/>
</dbReference>
<sequence>MVLAYPYLSIADYQNSSDFKKAKELLTHWIGVDTSLTSQGYTLVELLAHLKVDIETQVAGFLLPAAEKGIIDYRVTTRKLGLVITRLLQGTEHFLALNHYLYNKKSPDQVEKFRKMLLAIVEDPRVVLIGLANHLCLLRQAKHDVESVHQRLGQETLDIFAPLANRLGIWQLKWELEDFALRYLNPEAYKDLANKLKARRSDREQYIAHVIEQIEQTLAQANIQGKVSGRPKHLYSIWKKMQAKSLDFEQLFDIHAFRIIVQDTKSCYAALSQVHNLWTPIAEEFDDYIARPKANGYRSLHTAVRGYLGKSMEIQIRSLEMHQESELGVASHWRYKEGSKSDSSFEQRIIWLRNFLEKKEENLNYHVLEQLKTKAFDRRVYVFTPKGQVIDLSEGSTPLDFAYTIHTEVGHRCRGAKINDIIVPLTQKLISGQQVEILTTRESTPSRDWLNPKLGYLHTAQARAKVQRWFKLQDQAIYIAQGKTLLEQARHRNRLNEVDLKPLLKKFHYQSEDSLLAAIGYGDISVNQVNTAVKEQIIKIESRLSTVRSSTLYKESLDQYGIQVTGISDIPARRAGCCQPVVKDSIIGYITKNSGITVHRTNCINIIKLSLERQKRLIDVSWVKKKK</sequence>
<evidence type="ECO:0000256" key="6">
    <source>
        <dbReference type="RuleBase" id="RU003847"/>
    </source>
</evidence>
<dbReference type="PANTHER" id="PTHR21262:SF31">
    <property type="entry name" value="GTP PYROPHOSPHOKINASE"/>
    <property type="match status" value="1"/>
</dbReference>
<evidence type="ECO:0000256" key="2">
    <source>
        <dbReference type="ARBA" id="ARBA00025704"/>
    </source>
</evidence>
<dbReference type="CDD" id="cd01668">
    <property type="entry name" value="TGS_RSH"/>
    <property type="match status" value="1"/>
</dbReference>
<dbReference type="GO" id="GO:0015969">
    <property type="term" value="P:guanosine tetraphosphate metabolic process"/>
    <property type="evidence" value="ECO:0007669"/>
    <property type="project" value="InterPro"/>
</dbReference>
<dbReference type="RefSeq" id="WP_197744895.1">
    <property type="nucleotide sequence ID" value="NZ_LR778175.1"/>
</dbReference>
<organism evidence="8 9">
    <name type="scientific">Candidatus Nitrosacidococcus tergens</name>
    <dbReference type="NCBI Taxonomy" id="553981"/>
    <lineage>
        <taxon>Bacteria</taxon>
        <taxon>Pseudomonadati</taxon>
        <taxon>Pseudomonadota</taxon>
        <taxon>Gammaproteobacteria</taxon>
        <taxon>Chromatiales</taxon>
        <taxon>Chromatiaceae</taxon>
        <taxon>Candidatus Nitrosacidococcus</taxon>
    </lineage>
</organism>
<dbReference type="InterPro" id="IPR033655">
    <property type="entry name" value="TGS_RelA/SpoT"/>
</dbReference>
<dbReference type="InterPro" id="IPR012676">
    <property type="entry name" value="TGS-like"/>
</dbReference>
<dbReference type="Pfam" id="PF02824">
    <property type="entry name" value="TGS"/>
    <property type="match status" value="1"/>
</dbReference>
<evidence type="ECO:0000313" key="9">
    <source>
        <dbReference type="Proteomes" id="UP000516072"/>
    </source>
</evidence>
<dbReference type="PROSITE" id="PS51880">
    <property type="entry name" value="TGS"/>
    <property type="match status" value="1"/>
</dbReference>
<dbReference type="SUPFAM" id="SSF81301">
    <property type="entry name" value="Nucleotidyltransferase"/>
    <property type="match status" value="1"/>
</dbReference>
<dbReference type="InterPro" id="IPR004811">
    <property type="entry name" value="RelA/Spo_fam"/>
</dbReference>
<dbReference type="Pfam" id="PF04607">
    <property type="entry name" value="RelA_SpoT"/>
    <property type="match status" value="1"/>
</dbReference>
<dbReference type="GO" id="GO:0016301">
    <property type="term" value="F:kinase activity"/>
    <property type="evidence" value="ECO:0007669"/>
    <property type="project" value="UniProtKB-KW"/>
</dbReference>
<dbReference type="GO" id="GO:0008893">
    <property type="term" value="F:guanosine-3',5'-bis(diphosphate) 3'-diphosphatase activity"/>
    <property type="evidence" value="ECO:0007669"/>
    <property type="project" value="TreeGrafter"/>
</dbReference>
<keyword evidence="8" id="KW-0418">Kinase</keyword>
<name>A0A7G1Q8S3_9GAMM</name>
<dbReference type="EMBL" id="LR778175">
    <property type="protein sequence ID" value="CAB1275203.1"/>
    <property type="molecule type" value="Genomic_DNA"/>
</dbReference>
<dbReference type="CDD" id="cd05399">
    <property type="entry name" value="NT_Rel-Spo_like"/>
    <property type="match status" value="1"/>
</dbReference>
<dbReference type="GO" id="GO:0005886">
    <property type="term" value="C:plasma membrane"/>
    <property type="evidence" value="ECO:0007669"/>
    <property type="project" value="TreeGrafter"/>
</dbReference>
<dbReference type="GO" id="GO:0015949">
    <property type="term" value="P:nucleobase-containing small molecule interconversion"/>
    <property type="evidence" value="ECO:0007669"/>
    <property type="project" value="UniProtKB-ARBA"/>
</dbReference>
<dbReference type="InterPro" id="IPR004095">
    <property type="entry name" value="TGS"/>
</dbReference>
<evidence type="ECO:0000313" key="8">
    <source>
        <dbReference type="EMBL" id="CAB1275203.1"/>
    </source>
</evidence>
<dbReference type="KEGG" id="ntg:NSCAC_0549"/>
<dbReference type="SMART" id="SM00954">
    <property type="entry name" value="RelA_SpoT"/>
    <property type="match status" value="1"/>
</dbReference>
<dbReference type="SUPFAM" id="SSF81271">
    <property type="entry name" value="TGS-like"/>
    <property type="match status" value="1"/>
</dbReference>
<protein>
    <recommendedName>
        <fullName evidence="1">GTP pyrophosphokinase</fullName>
    </recommendedName>
    <alternativeName>
        <fullName evidence="4">(p)ppGpp synthase</fullName>
    </alternativeName>
    <alternativeName>
        <fullName evidence="3">ATP:GTP 3'-pyrophosphotransferase</fullName>
    </alternativeName>
    <alternativeName>
        <fullName evidence="5">ppGpp synthase I</fullName>
    </alternativeName>
</protein>
<dbReference type="AlphaFoldDB" id="A0A7G1Q8S3"/>
<dbReference type="Gene3D" id="3.30.460.10">
    <property type="entry name" value="Beta Polymerase, domain 2"/>
    <property type="match status" value="1"/>
</dbReference>
<proteinExistence type="inferred from homology"/>
<evidence type="ECO:0000256" key="5">
    <source>
        <dbReference type="ARBA" id="ARBA00033308"/>
    </source>
</evidence>
<evidence type="ECO:0000256" key="4">
    <source>
        <dbReference type="ARBA" id="ARBA00032407"/>
    </source>
</evidence>
<gene>
    <name evidence="8" type="primary">relA</name>
    <name evidence="8" type="ORF">NSCAC_0549</name>
</gene>
<comment type="function">
    <text evidence="6">In eubacteria ppGpp (guanosine 3'-diphosphate 5'-diphosphate) is a mediator of the stringent response that coordinates a variety of cellular activities in response to changes in nutritional abundance.</text>
</comment>
<evidence type="ECO:0000259" key="7">
    <source>
        <dbReference type="PROSITE" id="PS51880"/>
    </source>
</evidence>
<accession>A0A7G1Q8S3</accession>
<keyword evidence="9" id="KW-1185">Reference proteome</keyword>
<evidence type="ECO:0000256" key="1">
    <source>
        <dbReference type="ARBA" id="ARBA00019852"/>
    </source>
</evidence>
<dbReference type="InterPro" id="IPR043519">
    <property type="entry name" value="NT_sf"/>
</dbReference>
<dbReference type="FunFam" id="3.30.460.10:FF:000001">
    <property type="entry name" value="GTP pyrophosphokinase RelA"/>
    <property type="match status" value="1"/>
</dbReference>
<dbReference type="NCBIfam" id="TIGR00691">
    <property type="entry name" value="spoT_relA"/>
    <property type="match status" value="1"/>
</dbReference>
<dbReference type="SUPFAM" id="SSF109604">
    <property type="entry name" value="HD-domain/PDEase-like"/>
    <property type="match status" value="1"/>
</dbReference>
<feature type="domain" description="TGS" evidence="7">
    <location>
        <begin position="378"/>
        <end position="439"/>
    </location>
</feature>
<evidence type="ECO:0000256" key="3">
    <source>
        <dbReference type="ARBA" id="ARBA00029754"/>
    </source>
</evidence>
<keyword evidence="8" id="KW-0808">Transferase</keyword>
<comment type="similarity">
    <text evidence="6">Belongs to the relA/spoT family.</text>
</comment>
<dbReference type="InterPro" id="IPR012675">
    <property type="entry name" value="Beta-grasp_dom_sf"/>
</dbReference>
<dbReference type="Pfam" id="PF19296">
    <property type="entry name" value="RelA_AH_RIS"/>
    <property type="match status" value="1"/>
</dbReference>
<reference evidence="8 9" key="1">
    <citation type="submission" date="2020-03" db="EMBL/GenBank/DDBJ databases">
        <authorList>
            <person name="Picone N."/>
        </authorList>
    </citation>
    <scope>NUCLEOTIDE SEQUENCE [LARGE SCALE GENOMIC DNA]</scope>
    <source>
        <strain evidence="8">NSCAC1</strain>
    </source>
</reference>
<comment type="pathway">
    <text evidence="2">Purine metabolism.</text>
</comment>
<dbReference type="Gene3D" id="3.10.20.30">
    <property type="match status" value="1"/>
</dbReference>
<dbReference type="InterPro" id="IPR007685">
    <property type="entry name" value="RelA_SpoT"/>
</dbReference>
<dbReference type="PANTHER" id="PTHR21262">
    <property type="entry name" value="GUANOSINE-3',5'-BIS DIPHOSPHATE 3'-PYROPHOSPHOHYDROLASE"/>
    <property type="match status" value="1"/>
</dbReference>
<dbReference type="FunFam" id="3.10.20.30:FF:000002">
    <property type="entry name" value="GTP pyrophosphokinase (RelA/SpoT)"/>
    <property type="match status" value="1"/>
</dbReference>